<dbReference type="GO" id="GO:0020037">
    <property type="term" value="F:heme binding"/>
    <property type="evidence" value="ECO:0007669"/>
    <property type="project" value="InterPro"/>
</dbReference>
<organism evidence="6 7">
    <name type="scientific">Roseovarius nanhaiticus</name>
    <dbReference type="NCBI Taxonomy" id="573024"/>
    <lineage>
        <taxon>Bacteria</taxon>
        <taxon>Pseudomonadati</taxon>
        <taxon>Pseudomonadota</taxon>
        <taxon>Alphaproteobacteria</taxon>
        <taxon>Rhodobacterales</taxon>
        <taxon>Roseobacteraceae</taxon>
        <taxon>Roseovarius</taxon>
    </lineage>
</organism>
<evidence type="ECO:0000256" key="2">
    <source>
        <dbReference type="ARBA" id="ARBA00022617"/>
    </source>
</evidence>
<sequence length="134" mass="15363">MTNPLAQFEVSRDDIARVVSRFYAQVRRDAVLGPVFAAHVDDWPAHEEKIVRFWANAILREREYDGNPMMVHKRAGDVTSAHFAIWLDLFDKVLAQELPDETSRRWSALAHRIGRALKMGLEMRAPQGAVPNLR</sequence>
<evidence type="ECO:0000313" key="6">
    <source>
        <dbReference type="EMBL" id="SIS17846.1"/>
    </source>
</evidence>
<evidence type="ECO:0000256" key="5">
    <source>
        <dbReference type="PIRSR" id="PIRSR601486-1"/>
    </source>
</evidence>
<dbReference type="SUPFAM" id="SSF46458">
    <property type="entry name" value="Globin-like"/>
    <property type="match status" value="1"/>
</dbReference>
<keyword evidence="1" id="KW-0813">Transport</keyword>
<dbReference type="EMBL" id="FTNV01000002">
    <property type="protein sequence ID" value="SIS17846.1"/>
    <property type="molecule type" value="Genomic_DNA"/>
</dbReference>
<dbReference type="Gene3D" id="1.10.490.10">
    <property type="entry name" value="Globins"/>
    <property type="match status" value="1"/>
</dbReference>
<dbReference type="InterPro" id="IPR001486">
    <property type="entry name" value="Hemoglobin_trunc"/>
</dbReference>
<protein>
    <submittedName>
        <fullName evidence="6">Hemoglobin</fullName>
    </submittedName>
</protein>
<name>A0A1N7GZ95_9RHOB</name>
<evidence type="ECO:0000256" key="4">
    <source>
        <dbReference type="ARBA" id="ARBA00023004"/>
    </source>
</evidence>
<gene>
    <name evidence="6" type="ORF">SAMN05421666_2260</name>
</gene>
<accession>A0A1N7GZ95</accession>
<feature type="binding site" description="distal binding residue" evidence="5">
    <location>
        <position position="72"/>
    </location>
    <ligand>
        <name>heme</name>
        <dbReference type="ChEBI" id="CHEBI:30413"/>
    </ligand>
    <ligandPart>
        <name>Fe</name>
        <dbReference type="ChEBI" id="CHEBI:18248"/>
    </ligandPart>
</feature>
<dbReference type="GO" id="GO:0046872">
    <property type="term" value="F:metal ion binding"/>
    <property type="evidence" value="ECO:0007669"/>
    <property type="project" value="UniProtKB-KW"/>
</dbReference>
<keyword evidence="2 5" id="KW-0349">Heme</keyword>
<evidence type="ECO:0000256" key="1">
    <source>
        <dbReference type="ARBA" id="ARBA00022448"/>
    </source>
</evidence>
<keyword evidence="7" id="KW-1185">Reference proteome</keyword>
<keyword evidence="3 5" id="KW-0479">Metal-binding</keyword>
<dbReference type="GO" id="GO:0019825">
    <property type="term" value="F:oxygen binding"/>
    <property type="evidence" value="ECO:0007669"/>
    <property type="project" value="InterPro"/>
</dbReference>
<dbReference type="InterPro" id="IPR009050">
    <property type="entry name" value="Globin-like_sf"/>
</dbReference>
<dbReference type="STRING" id="573024.SAMN05216208_3059"/>
<evidence type="ECO:0000256" key="3">
    <source>
        <dbReference type="ARBA" id="ARBA00022723"/>
    </source>
</evidence>
<reference evidence="7" key="1">
    <citation type="submission" date="2017-01" db="EMBL/GenBank/DDBJ databases">
        <authorList>
            <person name="Varghese N."/>
            <person name="Submissions S."/>
        </authorList>
    </citation>
    <scope>NUCLEOTIDE SEQUENCE [LARGE SCALE GENOMIC DNA]</scope>
    <source>
        <strain evidence="7">DSM 29590</strain>
    </source>
</reference>
<dbReference type="CDD" id="cd08916">
    <property type="entry name" value="TrHb3_P"/>
    <property type="match status" value="1"/>
</dbReference>
<evidence type="ECO:0000313" key="7">
    <source>
        <dbReference type="Proteomes" id="UP000186019"/>
    </source>
</evidence>
<dbReference type="Proteomes" id="UP000186019">
    <property type="component" value="Unassembled WGS sequence"/>
</dbReference>
<dbReference type="AlphaFoldDB" id="A0A1N7GZ95"/>
<dbReference type="InterPro" id="IPR012292">
    <property type="entry name" value="Globin/Proto"/>
</dbReference>
<dbReference type="Pfam" id="PF01152">
    <property type="entry name" value="Bac_globin"/>
    <property type="match status" value="1"/>
</dbReference>
<proteinExistence type="predicted"/>
<keyword evidence="4 5" id="KW-0408">Iron</keyword>
<dbReference type="RefSeq" id="WP_076534034.1">
    <property type="nucleotide sequence ID" value="NZ_FOAC01000003.1"/>
</dbReference>
<dbReference type="OrthoDB" id="25954at2"/>